<sequence>MSIIESQIKSAALGPVADAHLHAYNNAFVELGLEWHWDNVTYQTLLRKTGNEDLAMAYLEGQSPQALRRAELLIIGAYLDHHQPHLLRAYEPEFLCDLIYCTKSRCYDAAAEGRSLILSGAALM</sequence>
<name>A0A5E4ZFI9_9BURK</name>
<dbReference type="RefSeq" id="WP_150700257.1">
    <property type="nucleotide sequence ID" value="NZ_CABPRZ010000046.1"/>
</dbReference>
<keyword evidence="2" id="KW-1185">Reference proteome</keyword>
<organism evidence="1 2">
    <name type="scientific">Pandoraea terrae</name>
    <dbReference type="NCBI Taxonomy" id="1537710"/>
    <lineage>
        <taxon>Bacteria</taxon>
        <taxon>Pseudomonadati</taxon>
        <taxon>Pseudomonadota</taxon>
        <taxon>Betaproteobacteria</taxon>
        <taxon>Burkholderiales</taxon>
        <taxon>Burkholderiaceae</taxon>
        <taxon>Pandoraea</taxon>
    </lineage>
</organism>
<dbReference type="AlphaFoldDB" id="A0A5E4ZFI9"/>
<accession>A0A5E4ZFI9</accession>
<evidence type="ECO:0000313" key="2">
    <source>
        <dbReference type="Proteomes" id="UP000414233"/>
    </source>
</evidence>
<reference evidence="1 2" key="1">
    <citation type="submission" date="2019-08" db="EMBL/GenBank/DDBJ databases">
        <authorList>
            <person name="Peeters C."/>
        </authorList>
    </citation>
    <scope>NUCLEOTIDE SEQUENCE [LARGE SCALE GENOMIC DNA]</scope>
    <source>
        <strain evidence="1 2">LMG 30175</strain>
    </source>
</reference>
<dbReference type="OrthoDB" id="5293434at2"/>
<gene>
    <name evidence="1" type="ORF">PTE30175_05543</name>
</gene>
<dbReference type="InterPro" id="IPR023198">
    <property type="entry name" value="PGP-like_dom2"/>
</dbReference>
<dbReference type="Proteomes" id="UP000414233">
    <property type="component" value="Unassembled WGS sequence"/>
</dbReference>
<protein>
    <submittedName>
        <fullName evidence="1">Uncharacterized protein</fullName>
    </submittedName>
</protein>
<proteinExistence type="predicted"/>
<evidence type="ECO:0000313" key="1">
    <source>
        <dbReference type="EMBL" id="VVE59618.1"/>
    </source>
</evidence>
<dbReference type="EMBL" id="CABPRZ010000046">
    <property type="protein sequence ID" value="VVE59618.1"/>
    <property type="molecule type" value="Genomic_DNA"/>
</dbReference>
<dbReference type="Gene3D" id="1.10.150.240">
    <property type="entry name" value="Putative phosphatase, domain 2"/>
    <property type="match status" value="1"/>
</dbReference>